<accession>A0A8B9GNE6</accession>
<protein>
    <recommendedName>
        <fullName evidence="3">Helically-extended SH3 domain-containing protein</fullName>
    </recommendedName>
</protein>
<feature type="region of interest" description="Disordered" evidence="2">
    <location>
        <begin position="29"/>
        <end position="235"/>
    </location>
</feature>
<dbReference type="GO" id="GO:0050852">
    <property type="term" value="P:T cell receptor signaling pathway"/>
    <property type="evidence" value="ECO:0007669"/>
    <property type="project" value="TreeGrafter"/>
</dbReference>
<keyword evidence="1" id="KW-0597">Phosphoprotein</keyword>
<dbReference type="Ensembl" id="ENSAMXT00005000955.1">
    <property type="protein sequence ID" value="ENSAMXP00005000846.1"/>
    <property type="gene ID" value="ENSAMXG00005000532.1"/>
</dbReference>
<evidence type="ECO:0000313" key="4">
    <source>
        <dbReference type="Ensembl" id="ENSAMXP00005000846.1"/>
    </source>
</evidence>
<evidence type="ECO:0000259" key="3">
    <source>
        <dbReference type="Pfam" id="PF14603"/>
    </source>
</evidence>
<proteinExistence type="predicted"/>
<dbReference type="InterPro" id="IPR043443">
    <property type="entry name" value="FYB1/2-like"/>
</dbReference>
<name>A0A8B9GNE6_ASTMX</name>
<evidence type="ECO:0000256" key="1">
    <source>
        <dbReference type="ARBA" id="ARBA00022553"/>
    </source>
</evidence>
<feature type="compositionally biased region" description="Basic and acidic residues" evidence="2">
    <location>
        <begin position="210"/>
        <end position="221"/>
    </location>
</feature>
<dbReference type="Pfam" id="PF14603">
    <property type="entry name" value="hSH3"/>
    <property type="match status" value="1"/>
</dbReference>
<evidence type="ECO:0000256" key="2">
    <source>
        <dbReference type="SAM" id="MobiDB-lite"/>
    </source>
</evidence>
<organism evidence="4 5">
    <name type="scientific">Astyanax mexicanus</name>
    <name type="common">Blind cave fish</name>
    <name type="synonym">Astyanax fasciatus mexicanus</name>
    <dbReference type="NCBI Taxonomy" id="7994"/>
    <lineage>
        <taxon>Eukaryota</taxon>
        <taxon>Metazoa</taxon>
        <taxon>Chordata</taxon>
        <taxon>Craniata</taxon>
        <taxon>Vertebrata</taxon>
        <taxon>Euteleostomi</taxon>
        <taxon>Actinopterygii</taxon>
        <taxon>Neopterygii</taxon>
        <taxon>Teleostei</taxon>
        <taxon>Ostariophysi</taxon>
        <taxon>Characiformes</taxon>
        <taxon>Characoidei</taxon>
        <taxon>Acestrorhamphidae</taxon>
        <taxon>Acestrorhamphinae</taxon>
        <taxon>Astyanax</taxon>
    </lineage>
</organism>
<dbReference type="InterPro" id="IPR029294">
    <property type="entry name" value="hSH3"/>
</dbReference>
<evidence type="ECO:0000313" key="5">
    <source>
        <dbReference type="Proteomes" id="UP000694621"/>
    </source>
</evidence>
<sequence>MLYIFSYFCSQDNKSDVKAIMARFQSGGTSIEPGAGGRPKAAVHPTLSGPAVPSKKPFLESSLSGSAAAAATANSTTPKPCYLKNTSSTKSAPESRESPRPKAFVSRFENSTTNSNEDSKPPFIKNVKPKPPDSSQDSELKPLFPKPVLQKPSANSATLESKNTFPKPPPVTNKPPWAPKTENNGSSPAATPPKMPPAPKPTSSIARMRQQPESESKDGEPVIKPFTGSGVKPSSFRAAHSVFKKVEEAAKEDSKPLSSKESSASTPATPPKPNYGRKPSASSMQSANDDPSAPKRKPLPNILAIGSAPSKPNRPPRVNLDKFKKSAESPSEGENIYLIYCISVWVLSLNRSKVEAKEQDKKREKEEKKRAEQEKKDQKERERKDQEARKKFKVSSECIISLLINKYKSFFHQGFLYQKENMLFCILYLYYFAVFFSTDCIRYELLLSAALCFQFEGEIQVMYQVTAACNKKASGRDLAVQVGEILDVISNSESDKLICRNKEGKCEYRDYPLL</sequence>
<dbReference type="InterPro" id="IPR036028">
    <property type="entry name" value="SH3-like_dom_sf"/>
</dbReference>
<dbReference type="GO" id="GO:0072659">
    <property type="term" value="P:protein localization to plasma membrane"/>
    <property type="evidence" value="ECO:0007669"/>
    <property type="project" value="TreeGrafter"/>
</dbReference>
<dbReference type="Gene3D" id="2.30.30.40">
    <property type="entry name" value="SH3 Domains"/>
    <property type="match status" value="1"/>
</dbReference>
<dbReference type="GO" id="GO:0007229">
    <property type="term" value="P:integrin-mediated signaling pathway"/>
    <property type="evidence" value="ECO:0007669"/>
    <property type="project" value="InterPro"/>
</dbReference>
<feature type="compositionally biased region" description="Pro residues" evidence="2">
    <location>
        <begin position="166"/>
        <end position="178"/>
    </location>
</feature>
<feature type="region of interest" description="Disordered" evidence="2">
    <location>
        <begin position="247"/>
        <end position="326"/>
    </location>
</feature>
<feature type="domain" description="Helically-extended SH3" evidence="3">
    <location>
        <begin position="453"/>
        <end position="508"/>
    </location>
</feature>
<feature type="compositionally biased region" description="Pro residues" evidence="2">
    <location>
        <begin position="190"/>
        <end position="200"/>
    </location>
</feature>
<feature type="region of interest" description="Disordered" evidence="2">
    <location>
        <begin position="356"/>
        <end position="386"/>
    </location>
</feature>
<feature type="compositionally biased region" description="Low complexity" evidence="2">
    <location>
        <begin position="61"/>
        <end position="77"/>
    </location>
</feature>
<dbReference type="GO" id="GO:0005886">
    <property type="term" value="C:plasma membrane"/>
    <property type="evidence" value="ECO:0007669"/>
    <property type="project" value="InterPro"/>
</dbReference>
<dbReference type="SUPFAM" id="SSF50044">
    <property type="entry name" value="SH3-domain"/>
    <property type="match status" value="1"/>
</dbReference>
<reference evidence="4" key="1">
    <citation type="submission" date="2025-08" db="UniProtKB">
        <authorList>
            <consortium name="Ensembl"/>
        </authorList>
    </citation>
    <scope>IDENTIFICATION</scope>
</reference>
<dbReference type="Proteomes" id="UP000694621">
    <property type="component" value="Unplaced"/>
</dbReference>
<dbReference type="AlphaFoldDB" id="A0A8B9GNE6"/>
<dbReference type="PANTHER" id="PTHR16830">
    <property type="entry name" value="SH2 CONTAINING ADAPTOR PRAM-1 RELATED"/>
    <property type="match status" value="1"/>
</dbReference>
<feature type="compositionally biased region" description="Low complexity" evidence="2">
    <location>
        <begin position="256"/>
        <end position="267"/>
    </location>
</feature>
<feature type="compositionally biased region" description="Polar residues" evidence="2">
    <location>
        <begin position="152"/>
        <end position="164"/>
    </location>
</feature>
<feature type="compositionally biased region" description="Polar residues" evidence="2">
    <location>
        <begin position="280"/>
        <end position="289"/>
    </location>
</feature>
<dbReference type="PANTHER" id="PTHR16830:SF12">
    <property type="entry name" value="PDZ DOMAIN-CONTAINING PROTEIN"/>
    <property type="match status" value="1"/>
</dbReference>